<reference evidence="1 2" key="1">
    <citation type="submission" date="2020-10" db="EMBL/GenBank/DDBJ databases">
        <title>The Coptis chinensis genome and diversification of protoberbering-type alkaloids.</title>
        <authorList>
            <person name="Wang B."/>
            <person name="Shu S."/>
            <person name="Song C."/>
            <person name="Liu Y."/>
        </authorList>
    </citation>
    <scope>NUCLEOTIDE SEQUENCE [LARGE SCALE GENOMIC DNA]</scope>
    <source>
        <strain evidence="1">HL-2020</strain>
        <tissue evidence="1">Leaf</tissue>
    </source>
</reference>
<dbReference type="AlphaFoldDB" id="A0A835LM01"/>
<sequence>MLNKLNGLPNVIALLPDCTFHDKNKDCGDTPHFAYGNWVIPFTITTYTEEADPYDDVVCQQDLFDEAYGLAYKRSSPGSKSNLKMITSVSFAKKSLPPSQIGVFLRDYYEWRKWKIHTERKSQHFYRLFLNGKTFKKPRRPYEKERLDEELKLVGEYGLSD</sequence>
<proteinExistence type="predicted"/>
<organism evidence="1 2">
    <name type="scientific">Coptis chinensis</name>
    <dbReference type="NCBI Taxonomy" id="261450"/>
    <lineage>
        <taxon>Eukaryota</taxon>
        <taxon>Viridiplantae</taxon>
        <taxon>Streptophyta</taxon>
        <taxon>Embryophyta</taxon>
        <taxon>Tracheophyta</taxon>
        <taxon>Spermatophyta</taxon>
        <taxon>Magnoliopsida</taxon>
        <taxon>Ranunculales</taxon>
        <taxon>Ranunculaceae</taxon>
        <taxon>Coptidoideae</taxon>
        <taxon>Coptis</taxon>
    </lineage>
</organism>
<gene>
    <name evidence="1" type="ORF">IFM89_012787</name>
</gene>
<evidence type="ECO:0000313" key="1">
    <source>
        <dbReference type="EMBL" id="KAF9592211.1"/>
    </source>
</evidence>
<evidence type="ECO:0000313" key="2">
    <source>
        <dbReference type="Proteomes" id="UP000631114"/>
    </source>
</evidence>
<name>A0A835LM01_9MAGN</name>
<protein>
    <submittedName>
        <fullName evidence="1">Uncharacterized protein</fullName>
    </submittedName>
</protein>
<dbReference type="Proteomes" id="UP000631114">
    <property type="component" value="Unassembled WGS sequence"/>
</dbReference>
<keyword evidence="2" id="KW-1185">Reference proteome</keyword>
<dbReference type="EMBL" id="JADFTS010000008">
    <property type="protein sequence ID" value="KAF9592211.1"/>
    <property type="molecule type" value="Genomic_DNA"/>
</dbReference>
<comment type="caution">
    <text evidence="1">The sequence shown here is derived from an EMBL/GenBank/DDBJ whole genome shotgun (WGS) entry which is preliminary data.</text>
</comment>
<accession>A0A835LM01</accession>